<dbReference type="InterPro" id="IPR001757">
    <property type="entry name" value="P_typ_ATPase"/>
</dbReference>
<dbReference type="Pfam" id="PF00122">
    <property type="entry name" value="E1-E2_ATPase"/>
    <property type="match status" value="1"/>
</dbReference>
<dbReference type="HOGENOM" id="CLU_001771_0_3_5"/>
<feature type="transmembrane region" description="Helical" evidence="18">
    <location>
        <begin position="194"/>
        <end position="212"/>
    </location>
</feature>
<comment type="subcellular location">
    <subcellularLocation>
        <location evidence="1">Cell membrane</location>
        <topology evidence="1">Multi-pass membrane protein</topology>
    </subcellularLocation>
</comment>
<dbReference type="SFLD" id="SFLDS00003">
    <property type="entry name" value="Haloacid_Dehalogenase"/>
    <property type="match status" value="1"/>
</dbReference>
<keyword evidence="4" id="KW-0813">Transport</keyword>
<dbReference type="PRINTS" id="PR00119">
    <property type="entry name" value="CATATPASE"/>
</dbReference>
<evidence type="ECO:0000256" key="16">
    <source>
        <dbReference type="ARBA" id="ARBA00033239"/>
    </source>
</evidence>
<dbReference type="SUPFAM" id="SSF56784">
    <property type="entry name" value="HAD-like"/>
    <property type="match status" value="1"/>
</dbReference>
<evidence type="ECO:0000256" key="17">
    <source>
        <dbReference type="ARBA" id="ARBA00049289"/>
    </source>
</evidence>
<feature type="compositionally biased region" description="Basic residues" evidence="19">
    <location>
        <begin position="1"/>
        <end position="10"/>
    </location>
</feature>
<dbReference type="InterPro" id="IPR059000">
    <property type="entry name" value="ATPase_P-type_domA"/>
</dbReference>
<dbReference type="PANTHER" id="PTHR43520:SF8">
    <property type="entry name" value="P-TYPE CU(+) TRANSPORTER"/>
    <property type="match status" value="1"/>
</dbReference>
<accession>F2J3T0</accession>
<evidence type="ECO:0000256" key="9">
    <source>
        <dbReference type="ARBA" id="ARBA00022796"/>
    </source>
</evidence>
<feature type="transmembrane region" description="Helical" evidence="18">
    <location>
        <begin position="224"/>
        <end position="251"/>
    </location>
</feature>
<keyword evidence="12 18" id="KW-1133">Transmembrane helix</keyword>
<dbReference type="SUPFAM" id="SSF81665">
    <property type="entry name" value="Calcium ATPase, transmembrane domain M"/>
    <property type="match status" value="1"/>
</dbReference>
<dbReference type="GO" id="GO:0005507">
    <property type="term" value="F:copper ion binding"/>
    <property type="evidence" value="ECO:0007669"/>
    <property type="project" value="TreeGrafter"/>
</dbReference>
<dbReference type="CDD" id="cd02094">
    <property type="entry name" value="P-type_ATPase_Cu-like"/>
    <property type="match status" value="1"/>
</dbReference>
<dbReference type="InterPro" id="IPR008250">
    <property type="entry name" value="ATPase_P-typ_transduc_dom_A_sf"/>
</dbReference>
<protein>
    <recommendedName>
        <fullName evidence="3">P-type Cu(+) transporter</fullName>
        <ecNumber evidence="3">7.2.2.8</ecNumber>
    </recommendedName>
    <alternativeName>
        <fullName evidence="16">Cu(+)-exporting ATPase</fullName>
    </alternativeName>
</protein>
<dbReference type="InterPro" id="IPR023299">
    <property type="entry name" value="ATPase_P-typ_cyto_dom_N"/>
</dbReference>
<gene>
    <name evidence="21" type="ordered locus">SL003B_3795</name>
</gene>
<keyword evidence="7 18" id="KW-0479">Metal-binding</keyword>
<dbReference type="InterPro" id="IPR027256">
    <property type="entry name" value="P-typ_ATPase_IB"/>
</dbReference>
<evidence type="ECO:0000313" key="22">
    <source>
        <dbReference type="Proteomes" id="UP000008130"/>
    </source>
</evidence>
<dbReference type="SFLD" id="SFLDG00002">
    <property type="entry name" value="C1.7:_P-type_atpase_like"/>
    <property type="match status" value="1"/>
</dbReference>
<dbReference type="NCBIfam" id="TIGR01512">
    <property type="entry name" value="ATPase-IB2_Cd"/>
    <property type="match status" value="1"/>
</dbReference>
<evidence type="ECO:0000256" key="19">
    <source>
        <dbReference type="SAM" id="MobiDB-lite"/>
    </source>
</evidence>
<feature type="transmembrane region" description="Helical" evidence="18">
    <location>
        <begin position="417"/>
        <end position="439"/>
    </location>
</feature>
<dbReference type="GO" id="GO:0016491">
    <property type="term" value="F:oxidoreductase activity"/>
    <property type="evidence" value="ECO:0007669"/>
    <property type="project" value="InterPro"/>
</dbReference>
<keyword evidence="8 18" id="KW-0547">Nucleotide-binding</keyword>
<keyword evidence="22" id="KW-1185">Reference proteome</keyword>
<dbReference type="Gene3D" id="1.10.620.20">
    <property type="entry name" value="Ribonucleotide Reductase, subunit A"/>
    <property type="match status" value="1"/>
</dbReference>
<dbReference type="PATRIC" id="fig|991905.3.peg.3914"/>
<dbReference type="EC" id="7.2.2.8" evidence="3"/>
<evidence type="ECO:0000256" key="18">
    <source>
        <dbReference type="RuleBase" id="RU362081"/>
    </source>
</evidence>
<evidence type="ECO:0000256" key="7">
    <source>
        <dbReference type="ARBA" id="ARBA00022723"/>
    </source>
</evidence>
<evidence type="ECO:0000256" key="14">
    <source>
        <dbReference type="ARBA" id="ARBA00023065"/>
    </source>
</evidence>
<proteinExistence type="inferred from homology"/>
<dbReference type="GO" id="GO:0005524">
    <property type="term" value="F:ATP binding"/>
    <property type="evidence" value="ECO:0007669"/>
    <property type="project" value="UniProtKB-UniRule"/>
</dbReference>
<dbReference type="eggNOG" id="COG2217">
    <property type="taxonomic scope" value="Bacteria"/>
</dbReference>
<evidence type="ECO:0000259" key="20">
    <source>
        <dbReference type="SMART" id="SM00746"/>
    </source>
</evidence>
<dbReference type="InterPro" id="IPR036412">
    <property type="entry name" value="HAD-like_sf"/>
</dbReference>
<feature type="transmembrane region" description="Helical" evidence="18">
    <location>
        <begin position="445"/>
        <end position="468"/>
    </location>
</feature>
<dbReference type="GO" id="GO:0140581">
    <property type="term" value="F:P-type monovalent copper transporter activity"/>
    <property type="evidence" value="ECO:0007669"/>
    <property type="project" value="UniProtKB-EC"/>
</dbReference>
<feature type="transmembrane region" description="Helical" evidence="18">
    <location>
        <begin position="761"/>
        <end position="780"/>
    </location>
</feature>
<name>F2J3T0_POLGS</name>
<dbReference type="PANTHER" id="PTHR43520">
    <property type="entry name" value="ATP7, ISOFORM B"/>
    <property type="match status" value="1"/>
</dbReference>
<feature type="domain" description="TRASH" evidence="20">
    <location>
        <begin position="56"/>
        <end position="94"/>
    </location>
</feature>
<evidence type="ECO:0000256" key="5">
    <source>
        <dbReference type="ARBA" id="ARBA00022475"/>
    </source>
</evidence>
<keyword evidence="13" id="KW-0186">Copper</keyword>
<feature type="region of interest" description="Disordered" evidence="19">
    <location>
        <begin position="1"/>
        <end position="51"/>
    </location>
</feature>
<evidence type="ECO:0000256" key="6">
    <source>
        <dbReference type="ARBA" id="ARBA00022692"/>
    </source>
</evidence>
<dbReference type="InterPro" id="IPR007029">
    <property type="entry name" value="YHS_dom"/>
</dbReference>
<dbReference type="NCBIfam" id="TIGR01525">
    <property type="entry name" value="ATPase-IB_hvy"/>
    <property type="match status" value="1"/>
</dbReference>
<dbReference type="Gene3D" id="2.70.150.10">
    <property type="entry name" value="Calcium-transporting ATPase, cytoplasmic transduction domain A"/>
    <property type="match status" value="1"/>
</dbReference>
<dbReference type="Pfam" id="PF19335">
    <property type="entry name" value="HMBD"/>
    <property type="match status" value="1"/>
</dbReference>
<dbReference type="GO" id="GO:0055070">
    <property type="term" value="P:copper ion homeostasis"/>
    <property type="evidence" value="ECO:0007669"/>
    <property type="project" value="TreeGrafter"/>
</dbReference>
<dbReference type="Pfam" id="PF04945">
    <property type="entry name" value="YHS"/>
    <property type="match status" value="1"/>
</dbReference>
<keyword evidence="9" id="KW-0187">Copper transport</keyword>
<dbReference type="Gene3D" id="3.40.1110.10">
    <property type="entry name" value="Calcium-transporting ATPase, cytoplasmic domain N"/>
    <property type="match status" value="1"/>
</dbReference>
<dbReference type="GO" id="GO:0016887">
    <property type="term" value="F:ATP hydrolysis activity"/>
    <property type="evidence" value="ECO:0007669"/>
    <property type="project" value="InterPro"/>
</dbReference>
<evidence type="ECO:0000256" key="11">
    <source>
        <dbReference type="ARBA" id="ARBA00022967"/>
    </source>
</evidence>
<dbReference type="SFLD" id="SFLDF00027">
    <property type="entry name" value="p-type_atpase"/>
    <property type="match status" value="1"/>
</dbReference>
<dbReference type="InterPro" id="IPR011017">
    <property type="entry name" value="TRASH_dom"/>
</dbReference>
<dbReference type="PRINTS" id="PR00943">
    <property type="entry name" value="CUATPASE"/>
</dbReference>
<keyword evidence="15 18" id="KW-0472">Membrane</keyword>
<dbReference type="EMBL" id="CP002568">
    <property type="protein sequence ID" value="ADZ72216.1"/>
    <property type="molecule type" value="Genomic_DNA"/>
</dbReference>
<dbReference type="SMART" id="SM00746">
    <property type="entry name" value="TRASH"/>
    <property type="match status" value="1"/>
</dbReference>
<dbReference type="InterPro" id="IPR018303">
    <property type="entry name" value="ATPase_P-typ_P_site"/>
</dbReference>
<feature type="transmembrane region" description="Helical" evidence="18">
    <location>
        <begin position="263"/>
        <end position="282"/>
    </location>
</feature>
<dbReference type="InterPro" id="IPR023214">
    <property type="entry name" value="HAD_sf"/>
</dbReference>
<comment type="catalytic activity">
    <reaction evidence="17">
        <text>Cu(+)(in) + ATP + H2O = Cu(+)(out) + ADP + phosphate + H(+)</text>
        <dbReference type="Rhea" id="RHEA:25792"/>
        <dbReference type="ChEBI" id="CHEBI:15377"/>
        <dbReference type="ChEBI" id="CHEBI:15378"/>
        <dbReference type="ChEBI" id="CHEBI:30616"/>
        <dbReference type="ChEBI" id="CHEBI:43474"/>
        <dbReference type="ChEBI" id="CHEBI:49552"/>
        <dbReference type="ChEBI" id="CHEBI:456216"/>
        <dbReference type="EC" id="7.2.2.8"/>
    </reaction>
</comment>
<sequence>MKRKLRMKRRGGVEMTSKTEHDHQKHAHARSTHGHVHDHAQDHAAAAPDTAHKVKDPVCGMMVDPHTTAHKAEHGGRPYYFCSAGCRTKFLADPDRYLDPEPATEKAEPVPEGTIYTCPMHPEIRQVGPGSCPICGMALEPVLVSLEAGPNEELIDMTRRFWIGLALTIPVVILEMGGHFLGLTHYIGQLTSNWLQLILATPVVLWAGWPFFQRGWQSLVNRSLNMFTLIAMGTGAAWIYSVVATLAPGIFPDAFREHDGSVAVYFEAAAVITVLVLLGQVLELRARESTSGAIRALLDLAPKTARIIRDDGTEEEVQLDSVQVGDRLRVRPGEKVPVDGEVLEGRSAVDESMVTGESMPVTKEVGAKVIGGTMNQSGALVIEAKKVGRDTMLSQIVQLVAEAQRSRAPIQRLADQVSGWFVPAVILVAILAFVAWSIWGPEPRFSFGLIAAVSVLIIACPCALGLATPMSIMVGVGRGAQAGVLIKNAEALEHMEKVNTIIVDKTGTLTEGRPAVTAIVPAAGFTEGEALRLAASVERASEHPLALAIVRAADERGIAAAPVADFDSPTGKGAYGTVEGKRIALGNAKFLAEHGVDVAPLADEADRLREDGATAIFMGVDGRVAAIFAIADPVKPSTPEALAALKAQGIRVVMLTGDNWTTAKAVARRLGIDEIEAEVLPDQKSAVVARHKAAGEVVAMAGDGVNDAPALAAADVGIAMGTGTDVAMESAGVTLLKGDLNGIVRARRLSEAVMGNIRQNLFFAFIYNALGVPVAAGVLYPFLGILLSPIIAAAAMALSSVSVIANAARLRRVKL</sequence>
<dbReference type="GO" id="GO:0043682">
    <property type="term" value="F:P-type divalent copper transporter activity"/>
    <property type="evidence" value="ECO:0007669"/>
    <property type="project" value="TreeGrafter"/>
</dbReference>
<evidence type="ECO:0000256" key="12">
    <source>
        <dbReference type="ARBA" id="ARBA00022989"/>
    </source>
</evidence>
<dbReference type="SUPFAM" id="SSF81653">
    <property type="entry name" value="Calcium ATPase, transduction domain A"/>
    <property type="match status" value="1"/>
</dbReference>
<keyword evidence="11" id="KW-1278">Translocase</keyword>
<dbReference type="InterPro" id="IPR012348">
    <property type="entry name" value="RNR-like"/>
</dbReference>
<keyword evidence="5 18" id="KW-1003">Cell membrane</keyword>
<dbReference type="STRING" id="991905.SL003B_3795"/>
<evidence type="ECO:0000256" key="1">
    <source>
        <dbReference type="ARBA" id="ARBA00004651"/>
    </source>
</evidence>
<dbReference type="Pfam" id="PF00702">
    <property type="entry name" value="Hydrolase"/>
    <property type="match status" value="1"/>
</dbReference>
<organism evidence="21 22">
    <name type="scientific">Polymorphum gilvum (strain LMG 25793 / CGMCC 1.9160 / SL003B-26A1)</name>
    <dbReference type="NCBI Taxonomy" id="991905"/>
    <lineage>
        <taxon>Bacteria</taxon>
        <taxon>Pseudomonadati</taxon>
        <taxon>Pseudomonadota</taxon>
        <taxon>Alphaproteobacteria</taxon>
        <taxon>Rhodobacterales</taxon>
        <taxon>Paracoccaceae</taxon>
        <taxon>Polymorphum</taxon>
    </lineage>
</organism>
<dbReference type="InterPro" id="IPR044492">
    <property type="entry name" value="P_typ_ATPase_HD_dom"/>
</dbReference>
<dbReference type="GO" id="GO:0060003">
    <property type="term" value="P:copper ion export"/>
    <property type="evidence" value="ECO:0007669"/>
    <property type="project" value="UniProtKB-ARBA"/>
</dbReference>
<keyword evidence="14" id="KW-0406">Ion transport</keyword>
<dbReference type="AlphaFoldDB" id="F2J3T0"/>
<dbReference type="Gene3D" id="3.40.50.1000">
    <property type="entry name" value="HAD superfamily/HAD-like"/>
    <property type="match status" value="1"/>
</dbReference>
<keyword evidence="10 18" id="KW-0067">ATP-binding</keyword>
<evidence type="ECO:0000256" key="15">
    <source>
        <dbReference type="ARBA" id="ARBA00023136"/>
    </source>
</evidence>
<evidence type="ECO:0000256" key="2">
    <source>
        <dbReference type="ARBA" id="ARBA00006024"/>
    </source>
</evidence>
<evidence type="ECO:0000256" key="8">
    <source>
        <dbReference type="ARBA" id="ARBA00022741"/>
    </source>
</evidence>
<evidence type="ECO:0000256" key="4">
    <source>
        <dbReference type="ARBA" id="ARBA00022448"/>
    </source>
</evidence>
<feature type="transmembrane region" description="Helical" evidence="18">
    <location>
        <begin position="786"/>
        <end position="808"/>
    </location>
</feature>
<reference evidence="21 22" key="1">
    <citation type="journal article" date="2011" name="J. Bacteriol.">
        <title>Complete genome sequence of Polymorphum gilvum SL003B-26A1T, a crude oil-degrading bacterium from oil-polluted saline soil.</title>
        <authorList>
            <person name="Li S.G."/>
            <person name="Tang Y.Q."/>
            <person name="Nie Y."/>
            <person name="Cai M."/>
            <person name="Wu X.L."/>
        </authorList>
    </citation>
    <scope>NUCLEOTIDE SEQUENCE [LARGE SCALE GENOMIC DNA]</scope>
    <source>
        <strain evidence="22">LMG 25793 / CGMCC 1.9160 / SL003B-26A1</strain>
    </source>
</reference>
<dbReference type="NCBIfam" id="TIGR01494">
    <property type="entry name" value="ATPase_P-type"/>
    <property type="match status" value="1"/>
</dbReference>
<evidence type="ECO:0000256" key="10">
    <source>
        <dbReference type="ARBA" id="ARBA00022840"/>
    </source>
</evidence>
<evidence type="ECO:0000313" key="21">
    <source>
        <dbReference type="EMBL" id="ADZ72216.1"/>
    </source>
</evidence>
<dbReference type="SUPFAM" id="SSF47240">
    <property type="entry name" value="Ferritin-like"/>
    <property type="match status" value="1"/>
</dbReference>
<comment type="similarity">
    <text evidence="2 18">Belongs to the cation transport ATPase (P-type) (TC 3.A.3) family. Type IB subfamily.</text>
</comment>
<dbReference type="NCBIfam" id="TIGR01511">
    <property type="entry name" value="ATPase-IB1_Cu"/>
    <property type="match status" value="1"/>
</dbReference>
<dbReference type="PROSITE" id="PS00154">
    <property type="entry name" value="ATPASE_E1_E2"/>
    <property type="match status" value="1"/>
</dbReference>
<dbReference type="InterPro" id="IPR009078">
    <property type="entry name" value="Ferritin-like_SF"/>
</dbReference>
<dbReference type="InterPro" id="IPR023298">
    <property type="entry name" value="ATPase_P-typ_TM_dom_sf"/>
</dbReference>
<feature type="compositionally biased region" description="Basic residues" evidence="19">
    <location>
        <begin position="24"/>
        <end position="34"/>
    </location>
</feature>
<dbReference type="Proteomes" id="UP000008130">
    <property type="component" value="Chromosome"/>
</dbReference>
<dbReference type="FunFam" id="3.40.50.1000:FF:000144">
    <property type="entry name" value="copper-transporting ATPase 1 isoform X2"/>
    <property type="match status" value="1"/>
</dbReference>
<dbReference type="InterPro" id="IPR045800">
    <property type="entry name" value="HMBD"/>
</dbReference>
<feature type="transmembrane region" description="Helical" evidence="18">
    <location>
        <begin position="161"/>
        <end position="182"/>
    </location>
</feature>
<dbReference type="FunFam" id="2.70.150.10:FF:000020">
    <property type="entry name" value="Copper-exporting P-type ATPase A"/>
    <property type="match status" value="1"/>
</dbReference>
<dbReference type="GO" id="GO:0005886">
    <property type="term" value="C:plasma membrane"/>
    <property type="evidence" value="ECO:0007669"/>
    <property type="project" value="UniProtKB-SubCell"/>
</dbReference>
<evidence type="ECO:0000256" key="13">
    <source>
        <dbReference type="ARBA" id="ARBA00023008"/>
    </source>
</evidence>
<evidence type="ECO:0000256" key="3">
    <source>
        <dbReference type="ARBA" id="ARBA00012517"/>
    </source>
</evidence>
<keyword evidence="6 18" id="KW-0812">Transmembrane</keyword>
<dbReference type="KEGG" id="pgv:SL003B_3795"/>